<dbReference type="EMBL" id="SRYJ01000013">
    <property type="protein sequence ID" value="TGY71233.1"/>
    <property type="molecule type" value="Genomic_DNA"/>
</dbReference>
<feature type="domain" description="Methylamine utilisation protein MauE" evidence="6">
    <location>
        <begin position="15"/>
        <end position="143"/>
    </location>
</feature>
<evidence type="ECO:0000256" key="1">
    <source>
        <dbReference type="ARBA" id="ARBA00004141"/>
    </source>
</evidence>
<feature type="transmembrane region" description="Helical" evidence="5">
    <location>
        <begin position="12"/>
        <end position="31"/>
    </location>
</feature>
<feature type="transmembrane region" description="Helical" evidence="5">
    <location>
        <begin position="158"/>
        <end position="176"/>
    </location>
</feature>
<comment type="subcellular location">
    <subcellularLocation>
        <location evidence="1">Membrane</location>
        <topology evidence="1">Multi-pass membrane protein</topology>
    </subcellularLocation>
</comment>
<name>A0A4S2FQ61_9BACT</name>
<dbReference type="InterPro" id="IPR009908">
    <property type="entry name" value="Methylamine_util_MauE"/>
</dbReference>
<organism evidence="7 8">
    <name type="scientific">Phocaeicola sartorii</name>
    <dbReference type="NCBI Taxonomy" id="671267"/>
    <lineage>
        <taxon>Bacteria</taxon>
        <taxon>Pseudomonadati</taxon>
        <taxon>Bacteroidota</taxon>
        <taxon>Bacteroidia</taxon>
        <taxon>Bacteroidales</taxon>
        <taxon>Bacteroidaceae</taxon>
        <taxon>Phocaeicola</taxon>
    </lineage>
</organism>
<sequence length="435" mass="50237">MESKQSHSIVGIWTNACRFLLALVFIFSGFVKAVDPLGTQYKIQDYLEAFGWVALVPAFLPFLASVLQAMVEFCLGIYLLFGIRRRMTTLFVVVIMGVMTPLTLWLALSNPISDCGCFGDAVTLTNWETFGKNVLLLIAAVSVFKWGNRITPLVTKRFDWLVAMYAFFYILGMTLYCYRELPVFDFRPYRIGTDIRKGMEIPEGAKPTVYDTRFILQKNGVEKEFTLDDYPDSTWTFVDSRTVVKEQGYEPPVRDFSIIRQEDGEDVTDEILTDDKYTFLLVAHQLSQADDSSIDLINELYDYSVEHGYQFYCLTSSPDSDIEDWQERTGAEYPFCLMDDITLKTMIRSNPGLMLLKNGVVINKWSVNNLPDEYVLTDRLENLPLAQVNEKTFSHKVVLVLAWFVFPLLFFSMVDVIWEHFHRKKKLKLKENRTK</sequence>
<dbReference type="AlphaFoldDB" id="A0A4S2FQ61"/>
<feature type="transmembrane region" description="Helical" evidence="5">
    <location>
        <begin position="88"/>
        <end position="109"/>
    </location>
</feature>
<dbReference type="RefSeq" id="WP_135951015.1">
    <property type="nucleotide sequence ID" value="NZ_CAOOJZ010000054.1"/>
</dbReference>
<comment type="caution">
    <text evidence="7">The sequence shown here is derived from an EMBL/GenBank/DDBJ whole genome shotgun (WGS) entry which is preliminary data.</text>
</comment>
<gene>
    <name evidence="7" type="ORF">E5339_07380</name>
</gene>
<evidence type="ECO:0000313" key="7">
    <source>
        <dbReference type="EMBL" id="TGY71233.1"/>
    </source>
</evidence>
<evidence type="ECO:0000256" key="2">
    <source>
        <dbReference type="ARBA" id="ARBA00022692"/>
    </source>
</evidence>
<keyword evidence="4 5" id="KW-0472">Membrane</keyword>
<reference evidence="7 8" key="1">
    <citation type="submission" date="2019-04" db="EMBL/GenBank/DDBJ databases">
        <title>Microbes associate with the intestines of laboratory mice.</title>
        <authorList>
            <person name="Navarre W."/>
            <person name="Wong E."/>
            <person name="Huang K."/>
            <person name="Tropini C."/>
            <person name="Ng K."/>
            <person name="Yu B."/>
        </authorList>
    </citation>
    <scope>NUCLEOTIDE SEQUENCE [LARGE SCALE GENOMIC DNA]</scope>
    <source>
        <strain evidence="7 8">NM22_B1</strain>
    </source>
</reference>
<evidence type="ECO:0000256" key="5">
    <source>
        <dbReference type="SAM" id="Phobius"/>
    </source>
</evidence>
<keyword evidence="3 5" id="KW-1133">Transmembrane helix</keyword>
<feature type="transmembrane region" description="Helical" evidence="5">
    <location>
        <begin position="397"/>
        <end position="418"/>
    </location>
</feature>
<dbReference type="Proteomes" id="UP000310760">
    <property type="component" value="Unassembled WGS sequence"/>
</dbReference>
<evidence type="ECO:0000256" key="4">
    <source>
        <dbReference type="ARBA" id="ARBA00023136"/>
    </source>
</evidence>
<dbReference type="GO" id="GO:0030416">
    <property type="term" value="P:methylamine metabolic process"/>
    <property type="evidence" value="ECO:0007669"/>
    <property type="project" value="InterPro"/>
</dbReference>
<feature type="transmembrane region" description="Helical" evidence="5">
    <location>
        <begin position="51"/>
        <end position="81"/>
    </location>
</feature>
<keyword evidence="2 5" id="KW-0812">Transmembrane</keyword>
<proteinExistence type="predicted"/>
<dbReference type="NCBIfam" id="NF045576">
    <property type="entry name" value="BT_3928_fam"/>
    <property type="match status" value="1"/>
</dbReference>
<dbReference type="Pfam" id="PF07291">
    <property type="entry name" value="MauE"/>
    <property type="match status" value="1"/>
</dbReference>
<accession>A0A4S2FQ61</accession>
<evidence type="ECO:0000256" key="3">
    <source>
        <dbReference type="ARBA" id="ARBA00022989"/>
    </source>
</evidence>
<evidence type="ECO:0000313" key="8">
    <source>
        <dbReference type="Proteomes" id="UP000310760"/>
    </source>
</evidence>
<protein>
    <submittedName>
        <fullName evidence="7">DoxX family protein</fullName>
    </submittedName>
</protein>
<dbReference type="GO" id="GO:0016020">
    <property type="term" value="C:membrane"/>
    <property type="evidence" value="ECO:0007669"/>
    <property type="project" value="UniProtKB-SubCell"/>
</dbReference>
<evidence type="ECO:0000259" key="6">
    <source>
        <dbReference type="Pfam" id="PF07291"/>
    </source>
</evidence>